<feature type="region of interest" description="Disordered" evidence="1">
    <location>
        <begin position="1"/>
        <end position="101"/>
    </location>
</feature>
<evidence type="ECO:0000313" key="3">
    <source>
        <dbReference type="Proteomes" id="UP000054279"/>
    </source>
</evidence>
<dbReference type="Proteomes" id="UP000054279">
    <property type="component" value="Unassembled WGS sequence"/>
</dbReference>
<reference evidence="2 3" key="1">
    <citation type="submission" date="2014-06" db="EMBL/GenBank/DDBJ databases">
        <title>Evolutionary Origins and Diversification of the Mycorrhizal Mutualists.</title>
        <authorList>
            <consortium name="DOE Joint Genome Institute"/>
            <consortium name="Mycorrhizal Genomics Consortium"/>
            <person name="Kohler A."/>
            <person name="Kuo A."/>
            <person name="Nagy L.G."/>
            <person name="Floudas D."/>
            <person name="Copeland A."/>
            <person name="Barry K.W."/>
            <person name="Cichocki N."/>
            <person name="Veneault-Fourrey C."/>
            <person name="LaButti K."/>
            <person name="Lindquist E.A."/>
            <person name="Lipzen A."/>
            <person name="Lundell T."/>
            <person name="Morin E."/>
            <person name="Murat C."/>
            <person name="Riley R."/>
            <person name="Ohm R."/>
            <person name="Sun H."/>
            <person name="Tunlid A."/>
            <person name="Henrissat B."/>
            <person name="Grigoriev I.V."/>
            <person name="Hibbett D.S."/>
            <person name="Martin F."/>
        </authorList>
    </citation>
    <scope>NUCLEOTIDE SEQUENCE [LARGE SCALE GENOMIC DNA]</scope>
    <source>
        <strain evidence="2 3">SS14</strain>
    </source>
</reference>
<keyword evidence="3" id="KW-1185">Reference proteome</keyword>
<feature type="compositionally biased region" description="Gly residues" evidence="1">
    <location>
        <begin position="536"/>
        <end position="546"/>
    </location>
</feature>
<organism evidence="2 3">
    <name type="scientific">Sphaerobolus stellatus (strain SS14)</name>
    <dbReference type="NCBI Taxonomy" id="990650"/>
    <lineage>
        <taxon>Eukaryota</taxon>
        <taxon>Fungi</taxon>
        <taxon>Dikarya</taxon>
        <taxon>Basidiomycota</taxon>
        <taxon>Agaricomycotina</taxon>
        <taxon>Agaricomycetes</taxon>
        <taxon>Phallomycetidae</taxon>
        <taxon>Geastrales</taxon>
        <taxon>Sphaerobolaceae</taxon>
        <taxon>Sphaerobolus</taxon>
    </lineage>
</organism>
<feature type="compositionally biased region" description="Low complexity" evidence="1">
    <location>
        <begin position="62"/>
        <end position="101"/>
    </location>
</feature>
<dbReference type="EMBL" id="KN837210">
    <property type="protein sequence ID" value="KIJ33603.1"/>
    <property type="molecule type" value="Genomic_DNA"/>
</dbReference>
<accession>A0A0C9TTH2</accession>
<name>A0A0C9TTH2_SPHS4</name>
<dbReference type="AlphaFoldDB" id="A0A0C9TTH2"/>
<dbReference type="OrthoDB" id="2664977at2759"/>
<protein>
    <submittedName>
        <fullName evidence="2">Unplaced genomic scaffold SPHSTscaffold_135, whole genome shotgun sequence</fullName>
    </submittedName>
</protein>
<gene>
    <name evidence="2" type="ORF">M422DRAFT_264369</name>
</gene>
<feature type="compositionally biased region" description="Acidic residues" evidence="1">
    <location>
        <begin position="44"/>
        <end position="57"/>
    </location>
</feature>
<proteinExistence type="predicted"/>
<evidence type="ECO:0000313" key="2">
    <source>
        <dbReference type="EMBL" id="KIJ33603.1"/>
    </source>
</evidence>
<dbReference type="HOGENOM" id="CLU_484988_0_0_1"/>
<evidence type="ECO:0000256" key="1">
    <source>
        <dbReference type="SAM" id="MobiDB-lite"/>
    </source>
</evidence>
<sequence>MSNVNNTPTHSRKLSYAAAAAAGQSSDEDMTTSSPFRIDPPIEYIDDDDDLMGEDGESQAHPTSTDSPDSPISADDPSSTTLVSSTGSTTNLTTAITPIPGPTTVLVADQLKEPTLPMATILTTVPHNDVSSGSINSRAATVPSVAHQIPPPPASISTAPTPLVTVGFTVPANPPPTTQNVTPITELSVPPEMISRIMPRPLQGDSEVFGMELKELYIQVHHESTDMWQRESGEKMVLYPKDPTPCDPTTIILKTRRFLQNLLPHRDISTLIVGAPRLVNTSVAYRPAFPIFIGRLTAPEKRLLMSRNVWVTPSVQLFTKDFIPPPSSWVMTLRGLPFLPDTTTETGNNALVQLVVCRKIHNTITISAFIMKHHDNLPAGLSPNGAVNHVVNSVHITGLPVIVNGEQVGMFNVYIDPPSRNLTHHEKWLSLMRNNVYTMVQGAGFPLKPSYHCSICKGLDHPTGLCPFTTLPGWVEGPANDTDNGPDGDNQVSGDIISFPNDVHFPNDINRPNNSATRGGGGGRGRGFSSRHDNGNGRGNSRGGYRGNNRGKRH</sequence>
<feature type="region of interest" description="Disordered" evidence="1">
    <location>
        <begin position="477"/>
        <end position="554"/>
    </location>
</feature>